<reference evidence="2" key="1">
    <citation type="submission" date="2021-01" db="EMBL/GenBank/DDBJ databases">
        <authorList>
            <person name="Corre E."/>
            <person name="Pelletier E."/>
            <person name="Niang G."/>
            <person name="Scheremetjew M."/>
            <person name="Finn R."/>
            <person name="Kale V."/>
            <person name="Holt S."/>
            <person name="Cochrane G."/>
            <person name="Meng A."/>
            <person name="Brown T."/>
            <person name="Cohen L."/>
        </authorList>
    </citation>
    <scope>NUCLEOTIDE SEQUENCE</scope>
    <source>
        <strain evidence="2">379</strain>
    </source>
</reference>
<evidence type="ECO:0000313" key="2">
    <source>
        <dbReference type="EMBL" id="CAE0561055.1"/>
    </source>
</evidence>
<proteinExistence type="predicted"/>
<accession>A0A7S3SR31</accession>
<evidence type="ECO:0000256" key="1">
    <source>
        <dbReference type="SAM" id="MobiDB-lite"/>
    </source>
</evidence>
<feature type="region of interest" description="Disordered" evidence="1">
    <location>
        <begin position="1"/>
        <end position="25"/>
    </location>
</feature>
<name>A0A7S3SR31_EMIHU</name>
<organism evidence="2">
    <name type="scientific">Emiliania huxleyi</name>
    <name type="common">Coccolithophore</name>
    <name type="synonym">Pontosphaera huxleyi</name>
    <dbReference type="NCBI Taxonomy" id="2903"/>
    <lineage>
        <taxon>Eukaryota</taxon>
        <taxon>Haptista</taxon>
        <taxon>Haptophyta</taxon>
        <taxon>Prymnesiophyceae</taxon>
        <taxon>Isochrysidales</taxon>
        <taxon>Noelaerhabdaceae</taxon>
        <taxon>Emiliania</taxon>
    </lineage>
</organism>
<dbReference type="EMBL" id="HBIR01031670">
    <property type="protein sequence ID" value="CAE0561055.1"/>
    <property type="molecule type" value="Transcribed_RNA"/>
</dbReference>
<sequence length="386" mass="43282">MPAAVLPRSPLRPGEERRRHRRSATAARCHSCPMASVLGRLGSVARMGGSLLGKVVFTRSAAAFGAGALTAMPMMSGEDFFYYSFITDKDPDAIIDFYSTEDFLQILGIFPFALHFVLAGVVWDLEKENTNTVYQSMEISFTLEEEEDDDGVVGFFQKRERFKNFIPLTSFLLWDQVQCYGYKRREDETVEVFHRGEYFHGPMPIRLLIGLHARYVIWATERHINSRLFAGEDMEGQHDQRGNIPAYVFNDFVTRLKLAQKIAIDAGKIAAGSDTAEAERALARLEKMALNNEEASLSTIRKANLKRYMSKVEVANPESQKAIDGALASLSKTSEGQKAMGAAFQELLAHPEMKAQVETLEPRYGGIFKMRQVEGLEIGEKEEVDA</sequence>
<protein>
    <submittedName>
        <fullName evidence="2">Uncharacterized protein</fullName>
    </submittedName>
</protein>
<dbReference type="AlphaFoldDB" id="A0A7S3SR31"/>
<gene>
    <name evidence="2" type="ORF">EHUX00137_LOCUS24564</name>
</gene>